<evidence type="ECO:0000313" key="5">
    <source>
        <dbReference type="EMBL" id="MBD2186265.1"/>
    </source>
</evidence>
<evidence type="ECO:0000256" key="3">
    <source>
        <dbReference type="SAM" id="MobiDB-lite"/>
    </source>
</evidence>
<feature type="chain" id="PRO_5038155794" evidence="1">
    <location>
        <begin position="29"/>
        <end position="700"/>
    </location>
</feature>
<feature type="compositionally biased region" description="Polar residues" evidence="3">
    <location>
        <begin position="113"/>
        <end position="122"/>
    </location>
</feature>
<feature type="domain" description="SLH" evidence="4">
    <location>
        <begin position="175"/>
        <end position="239"/>
    </location>
</feature>
<reference evidence="5" key="2">
    <citation type="submission" date="2020-08" db="EMBL/GenBank/DDBJ databases">
        <authorList>
            <person name="Chen M."/>
            <person name="Teng W."/>
            <person name="Zhao L."/>
            <person name="Hu C."/>
            <person name="Zhou Y."/>
            <person name="Han B."/>
            <person name="Song L."/>
            <person name="Shu W."/>
        </authorList>
    </citation>
    <scope>NUCLEOTIDE SEQUENCE</scope>
    <source>
        <strain evidence="5">FACHB-1375</strain>
    </source>
</reference>
<dbReference type="GO" id="GO:0016020">
    <property type="term" value="C:membrane"/>
    <property type="evidence" value="ECO:0007669"/>
    <property type="project" value="InterPro"/>
</dbReference>
<dbReference type="InterPro" id="IPR051465">
    <property type="entry name" value="Cell_Envelope_Struct_Comp"/>
</dbReference>
<dbReference type="PANTHER" id="PTHR43308:SF1">
    <property type="entry name" value="OUTER MEMBRANE PROTEIN ALPHA"/>
    <property type="match status" value="1"/>
</dbReference>
<keyword evidence="1" id="KW-0732">Signal</keyword>
<protein>
    <submittedName>
        <fullName evidence="5">Iron uptake porin</fullName>
    </submittedName>
</protein>
<dbReference type="InterPro" id="IPR047684">
    <property type="entry name" value="Por_som-like"/>
</dbReference>
<dbReference type="InterPro" id="IPR001119">
    <property type="entry name" value="SLH_dom"/>
</dbReference>
<dbReference type="EMBL" id="JACJPW010000184">
    <property type="protein sequence ID" value="MBD2186265.1"/>
    <property type="molecule type" value="Genomic_DNA"/>
</dbReference>
<reference evidence="5" key="1">
    <citation type="journal article" date="2015" name="ISME J.">
        <title>Draft Genome Sequence of Streptomyces incarnatus NRRL8089, which Produces the Nucleoside Antibiotic Sinefungin.</title>
        <authorList>
            <person name="Oshima K."/>
            <person name="Hattori M."/>
            <person name="Shimizu H."/>
            <person name="Fukuda K."/>
            <person name="Nemoto M."/>
            <person name="Inagaki K."/>
            <person name="Tamura T."/>
        </authorList>
    </citation>
    <scope>NUCLEOTIDE SEQUENCE</scope>
    <source>
        <strain evidence="5">FACHB-1375</strain>
    </source>
</reference>
<feature type="region of interest" description="Disordered" evidence="3">
    <location>
        <begin position="87"/>
        <end position="130"/>
    </location>
</feature>
<feature type="signal peptide" evidence="1">
    <location>
        <begin position="1"/>
        <end position="28"/>
    </location>
</feature>
<dbReference type="AlphaFoldDB" id="A0A926VLS1"/>
<evidence type="ECO:0000256" key="1">
    <source>
        <dbReference type="RuleBase" id="RU363072"/>
    </source>
</evidence>
<evidence type="ECO:0000256" key="2">
    <source>
        <dbReference type="SAM" id="Coils"/>
    </source>
</evidence>
<dbReference type="GO" id="GO:0015288">
    <property type="term" value="F:porin activity"/>
    <property type="evidence" value="ECO:0007669"/>
    <property type="project" value="InterPro"/>
</dbReference>
<dbReference type="PANTHER" id="PTHR43308">
    <property type="entry name" value="OUTER MEMBRANE PROTEIN ALPHA-RELATED"/>
    <property type="match status" value="1"/>
</dbReference>
<comment type="similarity">
    <text evidence="1">Belongs to the OprB family.</text>
</comment>
<sequence>MSNTLWKSVLFSPAILGATLLLGSSAMATESKTTPEVAQTPAAVTQSPEAQPVAAALLGIDGLQHIASQTVEEEAAALSTNAVKVEQPSEQPLAEAHTLQQKSVASKLEAATQPATKSQQKTVADKISSPAPVSANLSEIRVAQAAPNSERTLDQIIQYGSEGTGNAETVGQVTSVSQLRDVQPTDWAFQALQSLVERYGCIEGYPDRTYRGNRALTRYEFAAGLNACLNRIQELIAALPQGVTREDLAALQRLQEEFAAELATLRGRVDALEARTAKLEAQQFSTTTKLRGEAIFAISDIFGGGNIGEGVDDANNTVFQDRVRLEFQTSFTGKDILHTRLAAGNAVAFNSLPGRDFIGSDAVYSRNSAEGTLQFLAGSTGNNNIVLDWLAYEFPIFGNSRAYVAAVGGLHNDYADVSHPYFYDGDGGNGAISTFAQMSPIYRIGGGAGGGISFAFGRGGSFFKPSSLTVGYLAGGSGINRPGNAPTSANSPIDTNGLLDGNYAALAQLNFSLSDRLGLAVTYVHGYHNTGSDIFESGAGAGGRLVGTTLANLPSTLLGTSTNGTTTPVVTNSYGAQAAFRLSKNFSISGWASLTDATLIRRGTAQIWSYGLGIALPNLGKEGNVLGLFAGAEPYMTGIEVAGPDPQFNRDIPWHLEGFYKFQVSDNISVTPGVIWLMAPDQNKNNDDIFIGTLRTTFTF</sequence>
<evidence type="ECO:0000313" key="6">
    <source>
        <dbReference type="Proteomes" id="UP000641646"/>
    </source>
</evidence>
<dbReference type="NCBIfam" id="NF033921">
    <property type="entry name" value="por_somb"/>
    <property type="match status" value="1"/>
</dbReference>
<feature type="coiled-coil region" evidence="2">
    <location>
        <begin position="255"/>
        <end position="282"/>
    </location>
</feature>
<name>A0A926VLS1_9CYAN</name>
<keyword evidence="2" id="KW-0175">Coiled coil</keyword>
<evidence type="ECO:0000259" key="4">
    <source>
        <dbReference type="PROSITE" id="PS51272"/>
    </source>
</evidence>
<dbReference type="Pfam" id="PF04966">
    <property type="entry name" value="OprB"/>
    <property type="match status" value="1"/>
</dbReference>
<dbReference type="InterPro" id="IPR007049">
    <property type="entry name" value="Carb-sel_porin_OprB"/>
</dbReference>
<accession>A0A926VLS1</accession>
<comment type="caution">
    <text evidence="5">The sequence shown here is derived from an EMBL/GenBank/DDBJ whole genome shotgun (WGS) entry which is preliminary data.</text>
</comment>
<dbReference type="PROSITE" id="PS51272">
    <property type="entry name" value="SLH"/>
    <property type="match status" value="1"/>
</dbReference>
<organism evidence="5 6">
    <name type="scientific">Aerosakkonema funiforme FACHB-1375</name>
    <dbReference type="NCBI Taxonomy" id="2949571"/>
    <lineage>
        <taxon>Bacteria</taxon>
        <taxon>Bacillati</taxon>
        <taxon>Cyanobacteriota</taxon>
        <taxon>Cyanophyceae</taxon>
        <taxon>Oscillatoriophycideae</taxon>
        <taxon>Aerosakkonematales</taxon>
        <taxon>Aerosakkonemataceae</taxon>
        <taxon>Aerosakkonema</taxon>
    </lineage>
</organism>
<keyword evidence="6" id="KW-1185">Reference proteome</keyword>
<dbReference type="Proteomes" id="UP000641646">
    <property type="component" value="Unassembled WGS sequence"/>
</dbReference>
<dbReference type="GO" id="GO:0008643">
    <property type="term" value="P:carbohydrate transport"/>
    <property type="evidence" value="ECO:0007669"/>
    <property type="project" value="InterPro"/>
</dbReference>
<dbReference type="Pfam" id="PF00395">
    <property type="entry name" value="SLH"/>
    <property type="match status" value="1"/>
</dbReference>
<proteinExistence type="inferred from homology"/>
<gene>
    <name evidence="5" type="ORF">H6G03_35315</name>
</gene>